<dbReference type="InterPro" id="IPR000467">
    <property type="entry name" value="G_patch_dom"/>
</dbReference>
<feature type="domain" description="G-patch" evidence="2">
    <location>
        <begin position="422"/>
        <end position="470"/>
    </location>
</feature>
<dbReference type="SMART" id="SM00443">
    <property type="entry name" value="G_patch"/>
    <property type="match status" value="1"/>
</dbReference>
<dbReference type="GO" id="GO:0032480">
    <property type="term" value="P:negative regulation of type I interferon production"/>
    <property type="evidence" value="ECO:0007669"/>
    <property type="project" value="InterPro"/>
</dbReference>
<feature type="region of interest" description="Disordered" evidence="1">
    <location>
        <begin position="399"/>
        <end position="418"/>
    </location>
</feature>
<feature type="region of interest" description="Disordered" evidence="1">
    <location>
        <begin position="432"/>
        <end position="466"/>
    </location>
</feature>
<dbReference type="OrthoDB" id="5842926at2759"/>
<protein>
    <recommendedName>
        <fullName evidence="2">G-patch domain-containing protein</fullName>
    </recommendedName>
</protein>
<dbReference type="GO" id="GO:0003676">
    <property type="term" value="F:nucleic acid binding"/>
    <property type="evidence" value="ECO:0007669"/>
    <property type="project" value="InterPro"/>
</dbReference>
<feature type="compositionally biased region" description="Low complexity" evidence="1">
    <location>
        <begin position="259"/>
        <end position="273"/>
    </location>
</feature>
<dbReference type="GO" id="GO:0045893">
    <property type="term" value="P:positive regulation of DNA-templated transcription"/>
    <property type="evidence" value="ECO:0007669"/>
    <property type="project" value="TreeGrafter"/>
</dbReference>
<gene>
    <name evidence="3" type="ORF">SKAU_G00330950</name>
</gene>
<name>A0A9Q1EL10_SYNKA</name>
<keyword evidence="4" id="KW-1185">Reference proteome</keyword>
<comment type="caution">
    <text evidence="3">The sequence shown here is derived from an EMBL/GenBank/DDBJ whole genome shotgun (WGS) entry which is preliminary data.</text>
</comment>
<dbReference type="PANTHER" id="PTHR14390:SF2">
    <property type="entry name" value="G PATCH DOMAIN-CONTAINING PROTEIN 3"/>
    <property type="match status" value="1"/>
</dbReference>
<dbReference type="Proteomes" id="UP001152622">
    <property type="component" value="Chromosome 15"/>
</dbReference>
<feature type="region of interest" description="Disordered" evidence="1">
    <location>
        <begin position="251"/>
        <end position="310"/>
    </location>
</feature>
<feature type="compositionally biased region" description="Acidic residues" evidence="1">
    <location>
        <begin position="295"/>
        <end position="310"/>
    </location>
</feature>
<dbReference type="EMBL" id="JAINUF010000015">
    <property type="protein sequence ID" value="KAJ8340804.1"/>
    <property type="molecule type" value="Genomic_DNA"/>
</dbReference>
<feature type="compositionally biased region" description="Basic and acidic residues" evidence="1">
    <location>
        <begin position="74"/>
        <end position="91"/>
    </location>
</feature>
<evidence type="ECO:0000313" key="4">
    <source>
        <dbReference type="Proteomes" id="UP001152622"/>
    </source>
</evidence>
<organism evidence="3 4">
    <name type="scientific">Synaphobranchus kaupii</name>
    <name type="common">Kaup's arrowtooth eel</name>
    <dbReference type="NCBI Taxonomy" id="118154"/>
    <lineage>
        <taxon>Eukaryota</taxon>
        <taxon>Metazoa</taxon>
        <taxon>Chordata</taxon>
        <taxon>Craniata</taxon>
        <taxon>Vertebrata</taxon>
        <taxon>Euteleostomi</taxon>
        <taxon>Actinopterygii</taxon>
        <taxon>Neopterygii</taxon>
        <taxon>Teleostei</taxon>
        <taxon>Anguilliformes</taxon>
        <taxon>Synaphobranchidae</taxon>
        <taxon>Synaphobranchus</taxon>
    </lineage>
</organism>
<dbReference type="PROSITE" id="PS50174">
    <property type="entry name" value="G_PATCH"/>
    <property type="match status" value="1"/>
</dbReference>
<accession>A0A9Q1EL10</accession>
<reference evidence="3" key="1">
    <citation type="journal article" date="2023" name="Science">
        <title>Genome structures resolve the early diversification of teleost fishes.</title>
        <authorList>
            <person name="Parey E."/>
            <person name="Louis A."/>
            <person name="Montfort J."/>
            <person name="Bouchez O."/>
            <person name="Roques C."/>
            <person name="Iampietro C."/>
            <person name="Lluch J."/>
            <person name="Castinel A."/>
            <person name="Donnadieu C."/>
            <person name="Desvignes T."/>
            <person name="Floi Bucao C."/>
            <person name="Jouanno E."/>
            <person name="Wen M."/>
            <person name="Mejri S."/>
            <person name="Dirks R."/>
            <person name="Jansen H."/>
            <person name="Henkel C."/>
            <person name="Chen W.J."/>
            <person name="Zahm M."/>
            <person name="Cabau C."/>
            <person name="Klopp C."/>
            <person name="Thompson A.W."/>
            <person name="Robinson-Rechavi M."/>
            <person name="Braasch I."/>
            <person name="Lecointre G."/>
            <person name="Bobe J."/>
            <person name="Postlethwait J.H."/>
            <person name="Berthelot C."/>
            <person name="Roest Crollius H."/>
            <person name="Guiguen Y."/>
        </authorList>
    </citation>
    <scope>NUCLEOTIDE SEQUENCE</scope>
    <source>
        <strain evidence="3">WJC10195</strain>
    </source>
</reference>
<evidence type="ECO:0000259" key="2">
    <source>
        <dbReference type="PROSITE" id="PS50174"/>
    </source>
</evidence>
<dbReference type="InterPro" id="IPR040341">
    <property type="entry name" value="GPATCH3"/>
</dbReference>
<evidence type="ECO:0000313" key="3">
    <source>
        <dbReference type="EMBL" id="KAJ8340804.1"/>
    </source>
</evidence>
<feature type="region of interest" description="Disordered" evidence="1">
    <location>
        <begin position="497"/>
        <end position="520"/>
    </location>
</feature>
<feature type="compositionally biased region" description="Basic and acidic residues" evidence="1">
    <location>
        <begin position="52"/>
        <end position="62"/>
    </location>
</feature>
<evidence type="ECO:0000256" key="1">
    <source>
        <dbReference type="SAM" id="MobiDB-lite"/>
    </source>
</evidence>
<proteinExistence type="predicted"/>
<dbReference type="Pfam" id="PF01585">
    <property type="entry name" value="G-patch"/>
    <property type="match status" value="1"/>
</dbReference>
<dbReference type="GO" id="GO:0039536">
    <property type="term" value="P:negative regulation of RIG-I signaling pathway"/>
    <property type="evidence" value="ECO:0007669"/>
    <property type="project" value="InterPro"/>
</dbReference>
<dbReference type="AlphaFoldDB" id="A0A9Q1EL10"/>
<dbReference type="PANTHER" id="PTHR14390">
    <property type="entry name" value="G PATCH DOMAIN CONTAINING PROTEIN 3"/>
    <property type="match status" value="1"/>
</dbReference>
<feature type="region of interest" description="Disordered" evidence="1">
    <location>
        <begin position="52"/>
        <end position="91"/>
    </location>
</feature>
<sequence length="520" mass="58913">MAESTNVLYYVVSNIPAAFRSADLRNYFSQFVESGGFFCFHYRHRPEVLKDPAESGRIKDPEQAPLDPTAVPQEEVHAEDGTSESSENRRRLAASKDEKTCCCVVSVHAGEADRFVKMYAGNQWVDSKGNWLARRCVIRRVKVSDETVTDRFPYRTKAELKRRGAGLTERFTEMDLRGLPELNPPALMPSGNVGTAVTVFLQLIQACRLPPRLIRQLGLTFPKTGSCRRYGNVPFLYQDTRTVRPAEESVYTAGGDEISSPSGGAVPPVSTSSCSGTDPQEENAPSVAPETAWPEGEESESGPDDDDDGCEEWERHEALHEDVTSQERSKERLYEEEVELKWEKGGSGLVFYTDAQYWQEEEGDFDEQTADDWDVDMSAYYDKDGGDMDARDYVQMRREKRRREGLDEGSVQQPIGRFERFTKGMGRRLMERQGWREGDGLGQSQAGRPEALESEGQHPRCKRGFGYHGEKLNSFLPVKKPRPHFLISTVYDKPKAMDQGDTLLRRQPTTSMKYRTQPHR</sequence>